<evidence type="ECO:0000256" key="5">
    <source>
        <dbReference type="ARBA" id="ARBA00023128"/>
    </source>
</evidence>
<keyword evidence="7" id="KW-0812">Transmembrane</keyword>
<dbReference type="GO" id="GO:0016020">
    <property type="term" value="C:membrane"/>
    <property type="evidence" value="ECO:0007669"/>
    <property type="project" value="UniProtKB-SubCell"/>
</dbReference>
<keyword evidence="6 7" id="KW-0472">Membrane</keyword>
<proteinExistence type="predicted"/>
<dbReference type="EMBL" id="JAUKUA010000003">
    <property type="protein sequence ID" value="KAK0720957.1"/>
    <property type="molecule type" value="Genomic_DNA"/>
</dbReference>
<comment type="subcellular location">
    <subcellularLocation>
        <location evidence="2">Endoplasmic reticulum</location>
    </subcellularLocation>
    <subcellularLocation>
        <location evidence="3">Membrane</location>
    </subcellularLocation>
    <subcellularLocation>
        <location evidence="1">Mitochondrion</location>
    </subcellularLocation>
</comment>
<dbReference type="GO" id="GO:0005783">
    <property type="term" value="C:endoplasmic reticulum"/>
    <property type="evidence" value="ECO:0007669"/>
    <property type="project" value="UniProtKB-SubCell"/>
</dbReference>
<evidence type="ECO:0000256" key="6">
    <source>
        <dbReference type="ARBA" id="ARBA00023136"/>
    </source>
</evidence>
<keyword evidence="7" id="KW-1133">Transmembrane helix</keyword>
<accession>A0AA40AS37</accession>
<dbReference type="SUPFAM" id="SSF53474">
    <property type="entry name" value="alpha/beta-Hydrolases"/>
    <property type="match status" value="1"/>
</dbReference>
<evidence type="ECO:0000256" key="3">
    <source>
        <dbReference type="ARBA" id="ARBA00004370"/>
    </source>
</evidence>
<dbReference type="PANTHER" id="PTHR48182">
    <property type="entry name" value="PROTEIN SERAC1"/>
    <property type="match status" value="1"/>
</dbReference>
<dbReference type="AlphaFoldDB" id="A0AA40AS37"/>
<evidence type="ECO:0000313" key="8">
    <source>
        <dbReference type="EMBL" id="KAK0720957.1"/>
    </source>
</evidence>
<reference evidence="8" key="1">
    <citation type="submission" date="2023-06" db="EMBL/GenBank/DDBJ databases">
        <title>Genome-scale phylogeny and comparative genomics of the fungal order Sordariales.</title>
        <authorList>
            <consortium name="Lawrence Berkeley National Laboratory"/>
            <person name="Hensen N."/>
            <person name="Bonometti L."/>
            <person name="Westerberg I."/>
            <person name="Brannstrom I.O."/>
            <person name="Guillou S."/>
            <person name="Cros-Aarteil S."/>
            <person name="Calhoun S."/>
            <person name="Haridas S."/>
            <person name="Kuo A."/>
            <person name="Mondo S."/>
            <person name="Pangilinan J."/>
            <person name="Riley R."/>
            <person name="Labutti K."/>
            <person name="Andreopoulos B."/>
            <person name="Lipzen A."/>
            <person name="Chen C."/>
            <person name="Yanf M."/>
            <person name="Daum C."/>
            <person name="Ng V."/>
            <person name="Clum A."/>
            <person name="Steindorff A."/>
            <person name="Ohm R."/>
            <person name="Martin F."/>
            <person name="Silar P."/>
            <person name="Natvig D."/>
            <person name="Lalanne C."/>
            <person name="Gautier V."/>
            <person name="Ament-Velasquez S.L."/>
            <person name="Kruys A."/>
            <person name="Hutchinson M.I."/>
            <person name="Powell A.J."/>
            <person name="Barry K."/>
            <person name="Miller A.N."/>
            <person name="Grigoriev I.V."/>
            <person name="Debuchy R."/>
            <person name="Gladieux P."/>
            <person name="Thoren M.H."/>
            <person name="Johannesson H."/>
        </authorList>
    </citation>
    <scope>NUCLEOTIDE SEQUENCE</scope>
    <source>
        <strain evidence="8">SMH4607-1</strain>
    </source>
</reference>
<dbReference type="GO" id="GO:0005739">
    <property type="term" value="C:mitochondrion"/>
    <property type="evidence" value="ECO:0007669"/>
    <property type="project" value="UniProtKB-SubCell"/>
</dbReference>
<keyword evidence="9" id="KW-1185">Reference proteome</keyword>
<keyword evidence="5" id="KW-0496">Mitochondrion</keyword>
<evidence type="ECO:0000256" key="4">
    <source>
        <dbReference type="ARBA" id="ARBA00022824"/>
    </source>
</evidence>
<gene>
    <name evidence="8" type="ORF">B0H67DRAFT_209453</name>
</gene>
<evidence type="ECO:0000313" key="9">
    <source>
        <dbReference type="Proteomes" id="UP001172102"/>
    </source>
</evidence>
<evidence type="ECO:0000256" key="7">
    <source>
        <dbReference type="SAM" id="Phobius"/>
    </source>
</evidence>
<feature type="transmembrane region" description="Helical" evidence="7">
    <location>
        <begin position="6"/>
        <end position="26"/>
    </location>
</feature>
<organism evidence="8 9">
    <name type="scientific">Lasiosphaeris hirsuta</name>
    <dbReference type="NCBI Taxonomy" id="260670"/>
    <lineage>
        <taxon>Eukaryota</taxon>
        <taxon>Fungi</taxon>
        <taxon>Dikarya</taxon>
        <taxon>Ascomycota</taxon>
        <taxon>Pezizomycotina</taxon>
        <taxon>Sordariomycetes</taxon>
        <taxon>Sordariomycetidae</taxon>
        <taxon>Sordariales</taxon>
        <taxon>Lasiosphaeriaceae</taxon>
        <taxon>Lasiosphaeris</taxon>
    </lineage>
</organism>
<protein>
    <submittedName>
        <fullName evidence="8">Uncharacterized protein</fullName>
    </submittedName>
</protein>
<evidence type="ECO:0000256" key="1">
    <source>
        <dbReference type="ARBA" id="ARBA00004173"/>
    </source>
</evidence>
<dbReference type="Proteomes" id="UP001172102">
    <property type="component" value="Unassembled WGS sequence"/>
</dbReference>
<keyword evidence="4" id="KW-0256">Endoplasmic reticulum</keyword>
<dbReference type="PANTHER" id="PTHR48182:SF2">
    <property type="entry name" value="PROTEIN SERAC1"/>
    <property type="match status" value="1"/>
</dbReference>
<dbReference type="InterPro" id="IPR029058">
    <property type="entry name" value="AB_hydrolase_fold"/>
</dbReference>
<dbReference type="InterPro" id="IPR052374">
    <property type="entry name" value="SERAC1"/>
</dbReference>
<name>A0AA40AS37_9PEZI</name>
<evidence type="ECO:0000256" key="2">
    <source>
        <dbReference type="ARBA" id="ARBA00004240"/>
    </source>
</evidence>
<sequence length="274" mass="29842">MYPLDTSHALALAAVGLITLAIFRWLPIGLPRSTPEPVYQDQQPPKGSHPSLKYGRIFRIRGVPLDWGADHVRSFLEEHYCSAGPDIKSLAPEIHGRSGTGTVVFRDTASIPYALQTGSAWRIPLPKRETDQPTRDEYLTLDGDFHGITTLFAPPPDDHKVDVVAVSGLGGHAFGSFKERGGTHMWLRDSLPYDLTRESTGRPMARVMTYGYESSVAQSKNIQNLEDLATSFHTSLLALVGTPIVRPLILVAHSLGGLIVKQASTAQGPCGPEI</sequence>
<comment type="caution">
    <text evidence="8">The sequence shown here is derived from an EMBL/GenBank/DDBJ whole genome shotgun (WGS) entry which is preliminary data.</text>
</comment>